<evidence type="ECO:0000256" key="1">
    <source>
        <dbReference type="ARBA" id="ARBA00000707"/>
    </source>
</evidence>
<feature type="active site" description="Nucleophile" evidence="6">
    <location>
        <position position="218"/>
    </location>
</feature>
<feature type="region of interest" description="Disordered" evidence="8">
    <location>
        <begin position="1"/>
        <end position="110"/>
    </location>
</feature>
<feature type="compositionally biased region" description="Polar residues" evidence="8">
    <location>
        <begin position="85"/>
        <end position="103"/>
    </location>
</feature>
<dbReference type="Pfam" id="PF01088">
    <property type="entry name" value="Peptidase_C12"/>
    <property type="match status" value="1"/>
</dbReference>
<dbReference type="GO" id="GO:0004843">
    <property type="term" value="F:cysteine-type deubiquitinase activity"/>
    <property type="evidence" value="ECO:0007669"/>
    <property type="project" value="UniProtKB-UniRule"/>
</dbReference>
<gene>
    <name evidence="10" type="ORF">RSE6_02324</name>
</gene>
<comment type="similarity">
    <text evidence="6 7">Belongs to the peptidase C12 family.</text>
</comment>
<dbReference type="EC" id="3.4.19.12" evidence="7"/>
<keyword evidence="5 6" id="KW-0788">Thiol protease</keyword>
<feature type="active site" description="Proton donor" evidence="6">
    <location>
        <position position="326"/>
    </location>
</feature>
<reference evidence="11" key="1">
    <citation type="submission" date="2016-03" db="EMBL/GenBank/DDBJ databases">
        <authorList>
            <person name="Guldener U."/>
        </authorList>
    </citation>
    <scope>NUCLEOTIDE SEQUENCE [LARGE SCALE GENOMIC DNA]</scope>
</reference>
<dbReference type="Gene3D" id="3.40.532.10">
    <property type="entry name" value="Peptidase C12, ubiquitin carboxyl-terminal hydrolase"/>
    <property type="match status" value="1"/>
</dbReference>
<keyword evidence="3 6" id="KW-0833">Ubl conjugation pathway</keyword>
<feature type="site" description="Transition state stabilizer" evidence="6">
    <location>
        <position position="212"/>
    </location>
</feature>
<dbReference type="InterPro" id="IPR036959">
    <property type="entry name" value="Peptidase_C12_UCH_sf"/>
</dbReference>
<evidence type="ECO:0000256" key="5">
    <source>
        <dbReference type="ARBA" id="ARBA00022807"/>
    </source>
</evidence>
<dbReference type="GO" id="GO:0006511">
    <property type="term" value="P:ubiquitin-dependent protein catabolic process"/>
    <property type="evidence" value="ECO:0007669"/>
    <property type="project" value="UniProtKB-UniRule"/>
</dbReference>
<sequence length="535" mass="59780">MKDDVKAPTQQQSLEPAASTFEEQRQLSSVSTDTSGPSDCSQEKGLSSISSPQAAMPNSKYHEKSPVRNTSIDAAPPTHAVGSLEITTNGGVQSTDGFSTMPTRSLRKRKEPPIFASDPVTEALRPLTDEERQNWKGWVELESDPAIFNHILRRWGIQDVKVQEVFGLDDTCMSFVLKPIYGMIFLFRYHDDDAEAHDDAQKCPKHVWFANQTTTNACASIALLNIVMNVPGLDLGENLQAFKETTQQLKPPYRGKRLGDNAFIRGIHNSFARRMDILNADLLLKNEYDDWVKTNRNAPKKAPAVKKKQTKKKWKKKKMNDEPGYHFIAYVPIQGEVWRLDGLQREPVKLGDCGNDWIDVAKANIMQRALQYQDDGVEYSLMSLCKSPTRLAIEGMASNLHLIQAVERALSELIPDWRVFMEAGTATTIEDTSTMCKVTRDLVDRATPSASERAKLDAAVNDPTKLQDLYNKLVKERDGLKNIYLQEVGMVGQEDEQALKKKIDHTATLYRAMQALAEAGVLGDIVNDVQRAAGG</sequence>
<evidence type="ECO:0000256" key="4">
    <source>
        <dbReference type="ARBA" id="ARBA00022801"/>
    </source>
</evidence>
<dbReference type="GO" id="GO:0000502">
    <property type="term" value="C:proteasome complex"/>
    <property type="evidence" value="ECO:0007669"/>
    <property type="project" value="UniProtKB-KW"/>
</dbReference>
<dbReference type="SUPFAM" id="SSF54001">
    <property type="entry name" value="Cysteine proteinases"/>
    <property type="match status" value="1"/>
</dbReference>
<comment type="catalytic activity">
    <reaction evidence="1 6 7">
        <text>Thiol-dependent hydrolysis of ester, thioester, amide, peptide and isopeptide bonds formed by the C-terminal Gly of ubiquitin (a 76-residue protein attached to proteins as an intracellular targeting signal).</text>
        <dbReference type="EC" id="3.4.19.12"/>
    </reaction>
</comment>
<dbReference type="GO" id="GO:0005737">
    <property type="term" value="C:cytoplasm"/>
    <property type="evidence" value="ECO:0007669"/>
    <property type="project" value="TreeGrafter"/>
</dbReference>
<dbReference type="GO" id="GO:0016579">
    <property type="term" value="P:protein deubiquitination"/>
    <property type="evidence" value="ECO:0007669"/>
    <property type="project" value="TreeGrafter"/>
</dbReference>
<dbReference type="InterPro" id="IPR001578">
    <property type="entry name" value="Peptidase_C12_UCH"/>
</dbReference>
<feature type="compositionally biased region" description="Polar residues" evidence="8">
    <location>
        <begin position="26"/>
        <end position="53"/>
    </location>
</feature>
<dbReference type="AlphaFoldDB" id="A0A1E1LZY5"/>
<protein>
    <recommendedName>
        <fullName evidence="7">Ubiquitin carboxyl-terminal hydrolase</fullName>
        <ecNumber evidence="7">3.4.19.12</ecNumber>
    </recommendedName>
</protein>
<keyword evidence="4 6" id="KW-0378">Hydrolase</keyword>
<evidence type="ECO:0000313" key="11">
    <source>
        <dbReference type="Proteomes" id="UP000177625"/>
    </source>
</evidence>
<keyword evidence="2 6" id="KW-0645">Protease</keyword>
<feature type="domain" description="UCH catalytic" evidence="9">
    <location>
        <begin position="137"/>
        <end position="386"/>
    </location>
</feature>
<evidence type="ECO:0000256" key="6">
    <source>
        <dbReference type="PROSITE-ProRule" id="PRU01393"/>
    </source>
</evidence>
<dbReference type="PROSITE" id="PS52048">
    <property type="entry name" value="UCH_DOMAIN"/>
    <property type="match status" value="1"/>
</dbReference>
<evidence type="ECO:0000256" key="8">
    <source>
        <dbReference type="SAM" id="MobiDB-lite"/>
    </source>
</evidence>
<name>A0A1E1LZY5_RHYSE</name>
<dbReference type="InterPro" id="IPR038765">
    <property type="entry name" value="Papain-like_cys_pep_sf"/>
</dbReference>
<evidence type="ECO:0000256" key="3">
    <source>
        <dbReference type="ARBA" id="ARBA00022786"/>
    </source>
</evidence>
<dbReference type="EMBL" id="FJVC01000094">
    <property type="protein sequence ID" value="CZT42418.1"/>
    <property type="molecule type" value="Genomic_DNA"/>
</dbReference>
<dbReference type="PRINTS" id="PR00707">
    <property type="entry name" value="UBCTHYDRLASE"/>
</dbReference>
<dbReference type="Proteomes" id="UP000177625">
    <property type="component" value="Unassembled WGS sequence"/>
</dbReference>
<dbReference type="PANTHER" id="PTHR10589">
    <property type="entry name" value="UBIQUITIN CARBOXYL-TERMINAL HYDROLASE"/>
    <property type="match status" value="1"/>
</dbReference>
<feature type="site" description="Important for enzyme activity" evidence="6">
    <location>
        <position position="341"/>
    </location>
</feature>
<evidence type="ECO:0000256" key="7">
    <source>
        <dbReference type="RuleBase" id="RU361215"/>
    </source>
</evidence>
<accession>A0A1E1LZY5</accession>
<keyword evidence="10" id="KW-0647">Proteasome</keyword>
<evidence type="ECO:0000256" key="2">
    <source>
        <dbReference type="ARBA" id="ARBA00022670"/>
    </source>
</evidence>
<dbReference type="FunFam" id="3.40.532.10:FF:000010">
    <property type="entry name" value="Ubiquitin carboxyl-terminal hydrolase"/>
    <property type="match status" value="1"/>
</dbReference>
<organism evidence="10 11">
    <name type="scientific">Rhynchosporium secalis</name>
    <name type="common">Barley scald fungus</name>
    <dbReference type="NCBI Taxonomy" id="38038"/>
    <lineage>
        <taxon>Eukaryota</taxon>
        <taxon>Fungi</taxon>
        <taxon>Dikarya</taxon>
        <taxon>Ascomycota</taxon>
        <taxon>Pezizomycotina</taxon>
        <taxon>Leotiomycetes</taxon>
        <taxon>Helotiales</taxon>
        <taxon>Ploettnerulaceae</taxon>
        <taxon>Rhynchosporium</taxon>
    </lineage>
</organism>
<evidence type="ECO:0000259" key="9">
    <source>
        <dbReference type="PROSITE" id="PS52048"/>
    </source>
</evidence>
<proteinExistence type="inferred from homology"/>
<keyword evidence="11" id="KW-1185">Reference proteome</keyword>
<dbReference type="PANTHER" id="PTHR10589:SF29">
    <property type="entry name" value="UBIQUITIN CARBOXYL-TERMINAL HYDROLASE"/>
    <property type="match status" value="1"/>
</dbReference>
<evidence type="ECO:0000313" key="10">
    <source>
        <dbReference type="EMBL" id="CZT42418.1"/>
    </source>
</evidence>